<protein>
    <recommendedName>
        <fullName evidence="3">Anthranilate synthase component 1</fullName>
    </recommendedName>
</protein>
<proteinExistence type="predicted"/>
<dbReference type="Gene3D" id="3.60.120.10">
    <property type="entry name" value="Anthranilate synthase"/>
    <property type="match status" value="1"/>
</dbReference>
<feature type="domain" description="Anthranilate synthase component I N-terminal" evidence="10">
    <location>
        <begin position="16"/>
        <end position="164"/>
    </location>
</feature>
<keyword evidence="5" id="KW-0460">Magnesium</keyword>
<keyword evidence="6" id="KW-0456">Lyase</keyword>
<evidence type="ECO:0000256" key="8">
    <source>
        <dbReference type="ARBA" id="ARBA00047683"/>
    </source>
</evidence>
<evidence type="ECO:0000256" key="1">
    <source>
        <dbReference type="ARBA" id="ARBA00001946"/>
    </source>
</evidence>
<dbReference type="InterPro" id="IPR019999">
    <property type="entry name" value="Anth_synth_I-like"/>
</dbReference>
<comment type="subunit">
    <text evidence="2">Heterotetramer consisting of two non-identical subunits: a beta subunit (TrpG) and a large alpha subunit (TrpE).</text>
</comment>
<dbReference type="InterPro" id="IPR006805">
    <property type="entry name" value="Anth_synth_I_N"/>
</dbReference>
<evidence type="ECO:0000313" key="12">
    <source>
        <dbReference type="Proteomes" id="UP001199816"/>
    </source>
</evidence>
<comment type="cofactor">
    <cofactor evidence="1">
        <name>Mg(2+)</name>
        <dbReference type="ChEBI" id="CHEBI:18420"/>
    </cofactor>
</comment>
<evidence type="ECO:0000256" key="6">
    <source>
        <dbReference type="ARBA" id="ARBA00023239"/>
    </source>
</evidence>
<sequence>MQKIKIQTEVQSLLADIFTPVGIYLRLRDRFRDTILLESADNNATNNSWSFIGVNAIAGIEMISGDTIDLKLPGHTAEKIRLSGSQKITDVLADFMSRFEAAPGERREARYAQGLYGYTTYDAIQFFETIPGSRFKNSSSDIPLMRYRLYQYVIAINHFRDEMLILENKIAGVESERAALQSLIMGRDVPVFPFRKEGAEASNMSDEDHRAMVRSGIAHCHRGDVFQIVLSRRFTQKFTGDEFNVYRSLRNINPSPYLFFFDYGDYKLMGSSPESQLIINNGKATIHPIAGTIRRTGDDKTDAEQTKTLQADPKENAEHVMLVDLARNDLSRGCGEVHVSHFKEPHYYSHVIHLVSEVNGTVYPQTHPFDLFGKTFPAGTLSGAPKIKAMELISQLEPTARSFYGGAIGFMGFDGSCNQAIMIRTFLSRNNTLTCQAGGGIVAASNPEGELQEVTNKLGALKKAIVEAEKIL</sequence>
<organism evidence="11 12">
    <name type="scientific">Niabella pedocola</name>
    <dbReference type="NCBI Taxonomy" id="1752077"/>
    <lineage>
        <taxon>Bacteria</taxon>
        <taxon>Pseudomonadati</taxon>
        <taxon>Bacteroidota</taxon>
        <taxon>Chitinophagia</taxon>
        <taxon>Chitinophagales</taxon>
        <taxon>Chitinophagaceae</taxon>
        <taxon>Niabella</taxon>
    </lineage>
</organism>
<comment type="caution">
    <text evidence="11">The sequence shown here is derived from an EMBL/GenBank/DDBJ whole genome shotgun (WGS) entry which is preliminary data.</text>
</comment>
<dbReference type="RefSeq" id="WP_231008651.1">
    <property type="nucleotide sequence ID" value="NZ_JAJNEC010000008.1"/>
</dbReference>
<dbReference type="Proteomes" id="UP001199816">
    <property type="component" value="Unassembled WGS sequence"/>
</dbReference>
<evidence type="ECO:0000256" key="3">
    <source>
        <dbReference type="ARBA" id="ARBA00020653"/>
    </source>
</evidence>
<accession>A0ABS8PYC8</accession>
<reference evidence="11 12" key="1">
    <citation type="submission" date="2021-11" db="EMBL/GenBank/DDBJ databases">
        <title>Genomic of Niabella pedocola.</title>
        <authorList>
            <person name="Wu T."/>
        </authorList>
    </citation>
    <scope>NUCLEOTIDE SEQUENCE [LARGE SCALE GENOMIC DNA]</scope>
    <source>
        <strain evidence="11 12">JCM 31011</strain>
    </source>
</reference>
<dbReference type="InterPro" id="IPR015890">
    <property type="entry name" value="Chorismate_C"/>
</dbReference>
<dbReference type="PRINTS" id="PR00095">
    <property type="entry name" value="ANTSNTHASEI"/>
</dbReference>
<dbReference type="InterPro" id="IPR005801">
    <property type="entry name" value="ADC_synthase"/>
</dbReference>
<evidence type="ECO:0000313" key="11">
    <source>
        <dbReference type="EMBL" id="MCD2426061.1"/>
    </source>
</evidence>
<dbReference type="PANTHER" id="PTHR11236:SF48">
    <property type="entry name" value="ISOCHORISMATE SYNTHASE MENF"/>
    <property type="match status" value="1"/>
</dbReference>
<name>A0ABS8PYC8_9BACT</name>
<dbReference type="SUPFAM" id="SSF56322">
    <property type="entry name" value="ADC synthase"/>
    <property type="match status" value="1"/>
</dbReference>
<gene>
    <name evidence="11" type="ORF">LQ567_24970</name>
</gene>
<evidence type="ECO:0000256" key="5">
    <source>
        <dbReference type="ARBA" id="ARBA00022842"/>
    </source>
</evidence>
<dbReference type="Pfam" id="PF00425">
    <property type="entry name" value="Chorismate_bind"/>
    <property type="match status" value="1"/>
</dbReference>
<keyword evidence="4" id="KW-0479">Metal-binding</keyword>
<evidence type="ECO:0000256" key="7">
    <source>
        <dbReference type="ARBA" id="ARBA00025634"/>
    </source>
</evidence>
<dbReference type="PANTHER" id="PTHR11236">
    <property type="entry name" value="AMINOBENZOATE/ANTHRANILATE SYNTHASE"/>
    <property type="match status" value="1"/>
</dbReference>
<feature type="domain" description="Chorismate-utilising enzyme C-terminal" evidence="9">
    <location>
        <begin position="206"/>
        <end position="457"/>
    </location>
</feature>
<comment type="function">
    <text evidence="7">Part of a heterotetrameric complex that catalyzes the two-step biosynthesis of anthranilate, an intermediate in the biosynthesis of L-tryptophan. In the first step, the glutamine-binding beta subunit (TrpG) of anthranilate synthase (AS) provides the glutamine amidotransferase activity which generates ammonia as a substrate that, along with chorismate, is used in the second step, catalyzed by the large alpha subunit of AS (TrpE) to produce anthranilate. In the absence of TrpG, TrpE can synthesize anthranilate directly from chorismate and high concentrations of ammonia.</text>
</comment>
<evidence type="ECO:0000259" key="10">
    <source>
        <dbReference type="Pfam" id="PF04715"/>
    </source>
</evidence>
<dbReference type="EMBL" id="JAJNEC010000008">
    <property type="protein sequence ID" value="MCD2426061.1"/>
    <property type="molecule type" value="Genomic_DNA"/>
</dbReference>
<evidence type="ECO:0000256" key="4">
    <source>
        <dbReference type="ARBA" id="ARBA00022723"/>
    </source>
</evidence>
<comment type="catalytic activity">
    <reaction evidence="8">
        <text>chorismate + L-glutamine = anthranilate + pyruvate + L-glutamate + H(+)</text>
        <dbReference type="Rhea" id="RHEA:21732"/>
        <dbReference type="ChEBI" id="CHEBI:15361"/>
        <dbReference type="ChEBI" id="CHEBI:15378"/>
        <dbReference type="ChEBI" id="CHEBI:16567"/>
        <dbReference type="ChEBI" id="CHEBI:29748"/>
        <dbReference type="ChEBI" id="CHEBI:29985"/>
        <dbReference type="ChEBI" id="CHEBI:58359"/>
        <dbReference type="EC" id="4.1.3.27"/>
    </reaction>
</comment>
<dbReference type="Pfam" id="PF04715">
    <property type="entry name" value="Anth_synt_I_N"/>
    <property type="match status" value="1"/>
</dbReference>
<evidence type="ECO:0000259" key="9">
    <source>
        <dbReference type="Pfam" id="PF00425"/>
    </source>
</evidence>
<evidence type="ECO:0000256" key="2">
    <source>
        <dbReference type="ARBA" id="ARBA00011575"/>
    </source>
</evidence>
<keyword evidence="12" id="KW-1185">Reference proteome</keyword>